<organism evidence="2 3">
    <name type="scientific">Chironomus riparius</name>
    <dbReference type="NCBI Taxonomy" id="315576"/>
    <lineage>
        <taxon>Eukaryota</taxon>
        <taxon>Metazoa</taxon>
        <taxon>Ecdysozoa</taxon>
        <taxon>Arthropoda</taxon>
        <taxon>Hexapoda</taxon>
        <taxon>Insecta</taxon>
        <taxon>Pterygota</taxon>
        <taxon>Neoptera</taxon>
        <taxon>Endopterygota</taxon>
        <taxon>Diptera</taxon>
        <taxon>Nematocera</taxon>
        <taxon>Chironomoidea</taxon>
        <taxon>Chironomidae</taxon>
        <taxon>Chironominae</taxon>
        <taxon>Chironomus</taxon>
    </lineage>
</organism>
<feature type="transmembrane region" description="Helical" evidence="1">
    <location>
        <begin position="6"/>
        <end position="22"/>
    </location>
</feature>
<evidence type="ECO:0000313" key="3">
    <source>
        <dbReference type="Proteomes" id="UP001153620"/>
    </source>
</evidence>
<protein>
    <submittedName>
        <fullName evidence="2">Uncharacterized protein</fullName>
    </submittedName>
</protein>
<dbReference type="EMBL" id="OU895879">
    <property type="protein sequence ID" value="CAG9809691.1"/>
    <property type="molecule type" value="Genomic_DNA"/>
</dbReference>
<keyword evidence="1" id="KW-0812">Transmembrane</keyword>
<evidence type="ECO:0000256" key="1">
    <source>
        <dbReference type="SAM" id="Phobius"/>
    </source>
</evidence>
<keyword evidence="1" id="KW-1133">Transmembrane helix</keyword>
<sequence length="344" mass="40808">MILWNLFVFIVVFNFIICNIFCEDIENDFNELPEKDLNELPENNVSEEMVEEENSRNYVLDSVYDTLRQNYEMKLQQNVQKLNMISDIRNKRNTNDPMTNVNYQDYYKNHQLDFNRKNALTFPLGFKHTPKVIPIANPGPPLHRSDYYDEDYGYQFHKCQEKPAVQTFHISDQDHEHKQHPSISMVLLTGLKYLFGGFAILALPFIVLKAIFLPIKFFFFFKALALLKTFLMMTVFMRFLRYNRRFQNFPNRPNNRPNRPNFPLFPGRYKTKLQTIKDILNSQEMVDLDVDGEVDDDYRTEEEPLSKENASAPMYLNNPFNSSDISAEFLENLEKLIKLKGKKW</sequence>
<proteinExistence type="predicted"/>
<dbReference type="Proteomes" id="UP001153620">
    <property type="component" value="Chromosome 3"/>
</dbReference>
<feature type="transmembrane region" description="Helical" evidence="1">
    <location>
        <begin position="218"/>
        <end position="240"/>
    </location>
</feature>
<dbReference type="OrthoDB" id="10458680at2759"/>
<dbReference type="AlphaFoldDB" id="A0A9N9WXP0"/>
<feature type="transmembrane region" description="Helical" evidence="1">
    <location>
        <begin position="193"/>
        <end position="212"/>
    </location>
</feature>
<evidence type="ECO:0000313" key="2">
    <source>
        <dbReference type="EMBL" id="CAG9809691.1"/>
    </source>
</evidence>
<name>A0A9N9WXP0_9DIPT</name>
<reference evidence="2" key="2">
    <citation type="submission" date="2022-10" db="EMBL/GenBank/DDBJ databases">
        <authorList>
            <consortium name="ENA_rothamsted_submissions"/>
            <consortium name="culmorum"/>
            <person name="King R."/>
        </authorList>
    </citation>
    <scope>NUCLEOTIDE SEQUENCE</scope>
</reference>
<keyword evidence="3" id="KW-1185">Reference proteome</keyword>
<gene>
    <name evidence="2" type="ORF">CHIRRI_LOCUS12511</name>
</gene>
<accession>A0A9N9WXP0</accession>
<keyword evidence="1" id="KW-0472">Membrane</keyword>
<reference evidence="2" key="1">
    <citation type="submission" date="2022-01" db="EMBL/GenBank/DDBJ databases">
        <authorList>
            <person name="King R."/>
        </authorList>
    </citation>
    <scope>NUCLEOTIDE SEQUENCE</scope>
</reference>